<comment type="caution">
    <text evidence="2">The sequence shown here is derived from an EMBL/GenBank/DDBJ whole genome shotgun (WGS) entry which is preliminary data.</text>
</comment>
<evidence type="ECO:0000259" key="1">
    <source>
        <dbReference type="Pfam" id="PF12680"/>
    </source>
</evidence>
<dbReference type="EMBL" id="JBHUKR010000033">
    <property type="protein sequence ID" value="MFD2422737.1"/>
    <property type="molecule type" value="Genomic_DNA"/>
</dbReference>
<evidence type="ECO:0000313" key="2">
    <source>
        <dbReference type="EMBL" id="MFD2422737.1"/>
    </source>
</evidence>
<organism evidence="2 3">
    <name type="scientific">Amycolatopsis pigmentata</name>
    <dbReference type="NCBI Taxonomy" id="450801"/>
    <lineage>
        <taxon>Bacteria</taxon>
        <taxon>Bacillati</taxon>
        <taxon>Actinomycetota</taxon>
        <taxon>Actinomycetes</taxon>
        <taxon>Pseudonocardiales</taxon>
        <taxon>Pseudonocardiaceae</taxon>
        <taxon>Amycolatopsis</taxon>
    </lineage>
</organism>
<dbReference type="InterPro" id="IPR037401">
    <property type="entry name" value="SnoaL-like"/>
</dbReference>
<reference evidence="3" key="1">
    <citation type="journal article" date="2019" name="Int. J. Syst. Evol. Microbiol.">
        <title>The Global Catalogue of Microorganisms (GCM) 10K type strain sequencing project: providing services to taxonomists for standard genome sequencing and annotation.</title>
        <authorList>
            <consortium name="The Broad Institute Genomics Platform"/>
            <consortium name="The Broad Institute Genome Sequencing Center for Infectious Disease"/>
            <person name="Wu L."/>
            <person name="Ma J."/>
        </authorList>
    </citation>
    <scope>NUCLEOTIDE SEQUENCE [LARGE SCALE GENOMIC DNA]</scope>
    <source>
        <strain evidence="3">CGMCC 4.7645</strain>
    </source>
</reference>
<accession>A0ABW5G9F4</accession>
<name>A0ABW5G9F4_9PSEU</name>
<dbReference type="RefSeq" id="WP_378271984.1">
    <property type="nucleotide sequence ID" value="NZ_JBHUKR010000033.1"/>
</dbReference>
<protein>
    <submittedName>
        <fullName evidence="2">Nuclear transport factor 2 family protein</fullName>
    </submittedName>
</protein>
<keyword evidence="3" id="KW-1185">Reference proteome</keyword>
<feature type="domain" description="SnoaL-like" evidence="1">
    <location>
        <begin position="7"/>
        <end position="105"/>
    </location>
</feature>
<sequence>MASENVSRVFGIVDSGDAAAFGRLFSEGGRMVFGNGDPIHGPDRIAESVGEFFATIKGLRHAVRNEWTVGPDTIIELAVTYDRLDGKTVTVPAVTMWRAADDGLIDDYRIYIDLAPVYA</sequence>
<gene>
    <name evidence="2" type="ORF">ACFSXZ_41085</name>
</gene>
<evidence type="ECO:0000313" key="3">
    <source>
        <dbReference type="Proteomes" id="UP001597417"/>
    </source>
</evidence>
<proteinExistence type="predicted"/>
<dbReference type="Proteomes" id="UP001597417">
    <property type="component" value="Unassembled WGS sequence"/>
</dbReference>
<dbReference type="SUPFAM" id="SSF54427">
    <property type="entry name" value="NTF2-like"/>
    <property type="match status" value="1"/>
</dbReference>
<dbReference type="Gene3D" id="3.10.450.50">
    <property type="match status" value="1"/>
</dbReference>
<dbReference type="InterPro" id="IPR032710">
    <property type="entry name" value="NTF2-like_dom_sf"/>
</dbReference>
<dbReference type="Pfam" id="PF12680">
    <property type="entry name" value="SnoaL_2"/>
    <property type="match status" value="1"/>
</dbReference>